<evidence type="ECO:0000256" key="3">
    <source>
        <dbReference type="ARBA" id="ARBA00023242"/>
    </source>
</evidence>
<dbReference type="Pfam" id="PF00249">
    <property type="entry name" value="Myb_DNA-binding"/>
    <property type="match status" value="2"/>
</dbReference>
<evidence type="ECO:0000256" key="4">
    <source>
        <dbReference type="SAM" id="MobiDB-lite"/>
    </source>
</evidence>
<name>A0A9R0I3Z3_SPIOL</name>
<evidence type="ECO:0000313" key="7">
    <source>
        <dbReference type="Proteomes" id="UP000813463"/>
    </source>
</evidence>
<dbReference type="CDD" id="cd00167">
    <property type="entry name" value="SANT"/>
    <property type="match status" value="2"/>
</dbReference>
<sequence>MVKSTENSSREKCIKIEKNESIFKLKKGCWTFEEDRKLVDFVRNNNGHPGNWKSVPKLTGILRCGKSCRLRWTNYLRPDLNREPFTEEENKILIQLHGLLGNRWAAIAARLPGRTDNDVKNHWNSHFKKYQTNNNDSKTTQSAESRIARHMVQWESIRLEAEARLSLQARHYPSGFPRPNSDNFLPLWNSEVGQSFRKVPKEQAPVMGWASASPEACSGITGQVWQPLSVKKEQFSGVTDQVWQPVSVKKEQLQQQWAYSGSPESGESSDTAMNMLLDSPVSE</sequence>
<keyword evidence="3" id="KW-0539">Nucleus</keyword>
<feature type="domain" description="HTH myb-type" evidence="6">
    <location>
        <begin position="77"/>
        <end position="131"/>
    </location>
</feature>
<dbReference type="SMART" id="SM00717">
    <property type="entry name" value="SANT"/>
    <property type="match status" value="2"/>
</dbReference>
<accession>A0A9R0I3Z3</accession>
<reference evidence="8" key="2">
    <citation type="submission" date="2025-08" db="UniProtKB">
        <authorList>
            <consortium name="RefSeq"/>
        </authorList>
    </citation>
    <scope>IDENTIFICATION</scope>
    <source>
        <tissue evidence="8">Leaf</tissue>
    </source>
</reference>
<dbReference type="PANTHER" id="PTHR10641:SF622">
    <property type="entry name" value="TRANSCRIPTION FACTOR MYB17"/>
    <property type="match status" value="1"/>
</dbReference>
<feature type="domain" description="Myb-like" evidence="5">
    <location>
        <begin position="24"/>
        <end position="76"/>
    </location>
</feature>
<gene>
    <name evidence="8" type="primary">LOC110782249</name>
</gene>
<evidence type="ECO:0000256" key="1">
    <source>
        <dbReference type="ARBA" id="ARBA00004123"/>
    </source>
</evidence>
<dbReference type="PROSITE" id="PS51294">
    <property type="entry name" value="HTH_MYB"/>
    <property type="match status" value="2"/>
</dbReference>
<dbReference type="InterPro" id="IPR009057">
    <property type="entry name" value="Homeodomain-like_sf"/>
</dbReference>
<keyword evidence="2" id="KW-0238">DNA-binding</keyword>
<dbReference type="AlphaFoldDB" id="A0A9R0I3Z3"/>
<feature type="region of interest" description="Disordered" evidence="4">
    <location>
        <begin position="257"/>
        <end position="283"/>
    </location>
</feature>
<proteinExistence type="predicted"/>
<dbReference type="PROSITE" id="PS50090">
    <property type="entry name" value="MYB_LIKE"/>
    <property type="match status" value="2"/>
</dbReference>
<dbReference type="GO" id="GO:0005634">
    <property type="term" value="C:nucleus"/>
    <property type="evidence" value="ECO:0007669"/>
    <property type="project" value="UniProtKB-SubCell"/>
</dbReference>
<comment type="subcellular location">
    <subcellularLocation>
        <location evidence="1">Nucleus</location>
    </subcellularLocation>
</comment>
<dbReference type="InterPro" id="IPR017930">
    <property type="entry name" value="Myb_dom"/>
</dbReference>
<dbReference type="Proteomes" id="UP000813463">
    <property type="component" value="Chromosome 3"/>
</dbReference>
<feature type="compositionally biased region" description="Polar residues" evidence="4">
    <location>
        <begin position="257"/>
        <end position="272"/>
    </location>
</feature>
<dbReference type="Gene3D" id="1.10.10.60">
    <property type="entry name" value="Homeodomain-like"/>
    <property type="match status" value="2"/>
</dbReference>
<protein>
    <submittedName>
        <fullName evidence="8">Transcription factor MYB17</fullName>
    </submittedName>
</protein>
<feature type="domain" description="HTH myb-type" evidence="6">
    <location>
        <begin position="22"/>
        <end position="76"/>
    </location>
</feature>
<dbReference type="InterPro" id="IPR015495">
    <property type="entry name" value="Myb_TF_plants"/>
</dbReference>
<dbReference type="GeneID" id="110782249"/>
<evidence type="ECO:0000256" key="2">
    <source>
        <dbReference type="ARBA" id="ARBA00023125"/>
    </source>
</evidence>
<feature type="domain" description="Myb-like" evidence="5">
    <location>
        <begin position="77"/>
        <end position="127"/>
    </location>
</feature>
<keyword evidence="7" id="KW-1185">Reference proteome</keyword>
<evidence type="ECO:0000259" key="5">
    <source>
        <dbReference type="PROSITE" id="PS50090"/>
    </source>
</evidence>
<dbReference type="GO" id="GO:0003677">
    <property type="term" value="F:DNA binding"/>
    <property type="evidence" value="ECO:0007669"/>
    <property type="project" value="UniProtKB-KW"/>
</dbReference>
<dbReference type="KEGG" id="soe:110782249"/>
<dbReference type="SUPFAM" id="SSF46689">
    <property type="entry name" value="Homeodomain-like"/>
    <property type="match status" value="1"/>
</dbReference>
<dbReference type="InterPro" id="IPR001005">
    <property type="entry name" value="SANT/Myb"/>
</dbReference>
<dbReference type="RefSeq" id="XP_021842058.2">
    <property type="nucleotide sequence ID" value="XM_021986366.2"/>
</dbReference>
<organism evidence="7 8">
    <name type="scientific">Spinacia oleracea</name>
    <name type="common">Spinach</name>
    <dbReference type="NCBI Taxonomy" id="3562"/>
    <lineage>
        <taxon>Eukaryota</taxon>
        <taxon>Viridiplantae</taxon>
        <taxon>Streptophyta</taxon>
        <taxon>Embryophyta</taxon>
        <taxon>Tracheophyta</taxon>
        <taxon>Spermatophyta</taxon>
        <taxon>Magnoliopsida</taxon>
        <taxon>eudicotyledons</taxon>
        <taxon>Gunneridae</taxon>
        <taxon>Pentapetalae</taxon>
        <taxon>Caryophyllales</taxon>
        <taxon>Chenopodiaceae</taxon>
        <taxon>Chenopodioideae</taxon>
        <taxon>Anserineae</taxon>
        <taxon>Spinacia</taxon>
    </lineage>
</organism>
<evidence type="ECO:0000313" key="8">
    <source>
        <dbReference type="RefSeq" id="XP_021842058.2"/>
    </source>
</evidence>
<evidence type="ECO:0000259" key="6">
    <source>
        <dbReference type="PROSITE" id="PS51294"/>
    </source>
</evidence>
<dbReference type="PANTHER" id="PTHR10641">
    <property type="entry name" value="MYB FAMILY TRANSCRIPTION FACTOR"/>
    <property type="match status" value="1"/>
</dbReference>
<reference evidence="7" key="1">
    <citation type="journal article" date="2021" name="Nat. Commun.">
        <title>Genomic analyses provide insights into spinach domestication and the genetic basis of agronomic traits.</title>
        <authorList>
            <person name="Cai X."/>
            <person name="Sun X."/>
            <person name="Xu C."/>
            <person name="Sun H."/>
            <person name="Wang X."/>
            <person name="Ge C."/>
            <person name="Zhang Z."/>
            <person name="Wang Q."/>
            <person name="Fei Z."/>
            <person name="Jiao C."/>
            <person name="Wang Q."/>
        </authorList>
    </citation>
    <scope>NUCLEOTIDE SEQUENCE [LARGE SCALE GENOMIC DNA]</scope>
    <source>
        <strain evidence="7">cv. Varoflay</strain>
    </source>
</reference>